<name>A0A1G1WED4_9BACT</name>
<evidence type="ECO:0000256" key="5">
    <source>
        <dbReference type="HAMAP-Rule" id="MF_01333"/>
    </source>
</evidence>
<reference evidence="9 10" key="1">
    <citation type="journal article" date="2016" name="Nat. Commun.">
        <title>Thousands of microbial genomes shed light on interconnected biogeochemical processes in an aquifer system.</title>
        <authorList>
            <person name="Anantharaman K."/>
            <person name="Brown C.T."/>
            <person name="Hug L.A."/>
            <person name="Sharon I."/>
            <person name="Castelle C.J."/>
            <person name="Probst A.J."/>
            <person name="Thomas B.C."/>
            <person name="Singh A."/>
            <person name="Wilkins M.J."/>
            <person name="Karaoz U."/>
            <person name="Brodie E.L."/>
            <person name="Williams K.H."/>
            <person name="Hubbard S.S."/>
            <person name="Banfield J.F."/>
        </authorList>
    </citation>
    <scope>NUCLEOTIDE SEQUENCE [LARGE SCALE GENOMIC DNA]</scope>
</reference>
<keyword evidence="5" id="KW-0699">rRNA-binding</keyword>
<keyword evidence="5" id="KW-0694">RNA-binding</keyword>
<dbReference type="SUPFAM" id="SSF55282">
    <property type="entry name" value="RL5-like"/>
    <property type="match status" value="1"/>
</dbReference>
<gene>
    <name evidence="5" type="primary">rplE</name>
    <name evidence="9" type="ORF">A2Z24_02710</name>
</gene>
<evidence type="ECO:0000313" key="10">
    <source>
        <dbReference type="Proteomes" id="UP000177588"/>
    </source>
</evidence>
<dbReference type="STRING" id="1802597.A2Z24_02710"/>
<dbReference type="InterPro" id="IPR031310">
    <property type="entry name" value="Ribosomal_uL5_N"/>
</dbReference>
<feature type="domain" description="Large ribosomal subunit protein uL5 N-terminal" evidence="7">
    <location>
        <begin position="30"/>
        <end position="86"/>
    </location>
</feature>
<protein>
    <recommendedName>
        <fullName evidence="4 5">Large ribosomal subunit protein uL5</fullName>
    </recommendedName>
</protein>
<dbReference type="Pfam" id="PF00673">
    <property type="entry name" value="Ribosomal_L5_C"/>
    <property type="match status" value="1"/>
</dbReference>
<dbReference type="InterPro" id="IPR031309">
    <property type="entry name" value="Ribosomal_uL5_C"/>
</dbReference>
<dbReference type="HAMAP" id="MF_01333_B">
    <property type="entry name" value="Ribosomal_uL5_B"/>
    <property type="match status" value="1"/>
</dbReference>
<evidence type="ECO:0000259" key="7">
    <source>
        <dbReference type="Pfam" id="PF00281"/>
    </source>
</evidence>
<dbReference type="InterPro" id="IPR002132">
    <property type="entry name" value="Ribosomal_uL5"/>
</dbReference>
<comment type="subunit">
    <text evidence="5">Part of the 50S ribosomal subunit; part of the 5S rRNA/L5/L18/L25 subcomplex. Contacts the 5S rRNA and the P site tRNA. Forms a bridge to the 30S subunit in the 70S ribosome.</text>
</comment>
<evidence type="ECO:0000256" key="3">
    <source>
        <dbReference type="ARBA" id="ARBA00023274"/>
    </source>
</evidence>
<dbReference type="InterPro" id="IPR022803">
    <property type="entry name" value="Ribosomal_uL5_dom_sf"/>
</dbReference>
<accession>A0A1G1WED4</accession>
<evidence type="ECO:0000313" key="9">
    <source>
        <dbReference type="EMBL" id="OGY26001.1"/>
    </source>
</evidence>
<dbReference type="Gene3D" id="3.30.1440.10">
    <property type="match status" value="1"/>
</dbReference>
<dbReference type="GO" id="GO:0005840">
    <property type="term" value="C:ribosome"/>
    <property type="evidence" value="ECO:0007669"/>
    <property type="project" value="UniProtKB-KW"/>
</dbReference>
<dbReference type="Pfam" id="PF00281">
    <property type="entry name" value="Ribosomal_L5"/>
    <property type="match status" value="1"/>
</dbReference>
<feature type="domain" description="Large ribosomal subunit protein uL5 C-terminal" evidence="8">
    <location>
        <begin position="91"/>
        <end position="183"/>
    </location>
</feature>
<evidence type="ECO:0000256" key="4">
    <source>
        <dbReference type="ARBA" id="ARBA00035245"/>
    </source>
</evidence>
<dbReference type="Proteomes" id="UP000177588">
    <property type="component" value="Unassembled WGS sequence"/>
</dbReference>
<dbReference type="InterPro" id="IPR020930">
    <property type="entry name" value="Ribosomal_uL5_bac-type"/>
</dbReference>
<dbReference type="FunFam" id="3.30.1440.10:FF:000001">
    <property type="entry name" value="50S ribosomal protein L5"/>
    <property type="match status" value="1"/>
</dbReference>
<dbReference type="AlphaFoldDB" id="A0A1G1WED4"/>
<proteinExistence type="inferred from homology"/>
<keyword evidence="2 5" id="KW-0689">Ribosomal protein</keyword>
<dbReference type="GO" id="GO:0000049">
    <property type="term" value="F:tRNA binding"/>
    <property type="evidence" value="ECO:0007669"/>
    <property type="project" value="UniProtKB-UniRule"/>
</dbReference>
<dbReference type="PIRSF" id="PIRSF002161">
    <property type="entry name" value="Ribosomal_L5"/>
    <property type="match status" value="1"/>
</dbReference>
<dbReference type="NCBIfam" id="NF000585">
    <property type="entry name" value="PRK00010.1"/>
    <property type="match status" value="1"/>
</dbReference>
<comment type="similarity">
    <text evidence="1 5 6">Belongs to the universal ribosomal protein uL5 family.</text>
</comment>
<dbReference type="GO" id="GO:0006412">
    <property type="term" value="P:translation"/>
    <property type="evidence" value="ECO:0007669"/>
    <property type="project" value="UniProtKB-UniRule"/>
</dbReference>
<evidence type="ECO:0000256" key="6">
    <source>
        <dbReference type="RuleBase" id="RU003930"/>
    </source>
</evidence>
<sequence>MQTANLKQNLKEKYLTKVRLSLMKEFDKKNIYEVPVIEKVVLNTGFGRLAPNEKMKEQIVGSLAKISGQRPFLTKAKKAIAGFKIRKGQMIGAKVTLRGERMYHFLEKLVSIVLPRLRDFRGVKDTAFDKKGNYTLGFREITVFPEIEYVKEESPIGLEVTIQTRARTLDEAKNLLTKIGVPFTKPKIKKEEAGVKAS</sequence>
<evidence type="ECO:0000256" key="2">
    <source>
        <dbReference type="ARBA" id="ARBA00022980"/>
    </source>
</evidence>
<evidence type="ECO:0000256" key="1">
    <source>
        <dbReference type="ARBA" id="ARBA00008553"/>
    </source>
</evidence>
<dbReference type="EMBL" id="MHCT01000017">
    <property type="protein sequence ID" value="OGY26001.1"/>
    <property type="molecule type" value="Genomic_DNA"/>
</dbReference>
<keyword evidence="5" id="KW-0820">tRNA-binding</keyword>
<comment type="function">
    <text evidence="5">This is 1 of the proteins that bind and probably mediate the attachment of the 5S RNA into the large ribosomal subunit, where it forms part of the central protuberance. In the 70S ribosome it contacts protein S13 of the 30S subunit (bridge B1b), connecting the 2 subunits; this bridge is implicated in subunit movement. Contacts the P site tRNA; the 5S rRNA and some of its associated proteins might help stabilize positioning of ribosome-bound tRNAs.</text>
</comment>
<dbReference type="PANTHER" id="PTHR11994">
    <property type="entry name" value="60S RIBOSOMAL PROTEIN L11-RELATED"/>
    <property type="match status" value="1"/>
</dbReference>
<organism evidence="9 10">
    <name type="scientific">Candidatus Woykebacteria bacterium RBG_16_44_10</name>
    <dbReference type="NCBI Taxonomy" id="1802597"/>
    <lineage>
        <taxon>Bacteria</taxon>
        <taxon>Candidatus Woykeibacteriota</taxon>
    </lineage>
</organism>
<evidence type="ECO:0000259" key="8">
    <source>
        <dbReference type="Pfam" id="PF00673"/>
    </source>
</evidence>
<dbReference type="GO" id="GO:1990904">
    <property type="term" value="C:ribonucleoprotein complex"/>
    <property type="evidence" value="ECO:0007669"/>
    <property type="project" value="UniProtKB-KW"/>
</dbReference>
<dbReference type="GO" id="GO:0019843">
    <property type="term" value="F:rRNA binding"/>
    <property type="evidence" value="ECO:0007669"/>
    <property type="project" value="UniProtKB-UniRule"/>
</dbReference>
<comment type="caution">
    <text evidence="9">The sequence shown here is derived from an EMBL/GenBank/DDBJ whole genome shotgun (WGS) entry which is preliminary data.</text>
</comment>
<keyword evidence="3 5" id="KW-0687">Ribonucleoprotein</keyword>
<dbReference type="GO" id="GO:0003735">
    <property type="term" value="F:structural constituent of ribosome"/>
    <property type="evidence" value="ECO:0007669"/>
    <property type="project" value="InterPro"/>
</dbReference>